<keyword evidence="2" id="KW-1185">Reference proteome</keyword>
<evidence type="ECO:0000313" key="2">
    <source>
        <dbReference type="Proteomes" id="UP000603227"/>
    </source>
</evidence>
<protein>
    <submittedName>
        <fullName evidence="1">Uncharacterized protein</fullName>
    </submittedName>
</protein>
<organism evidence="1 2">
    <name type="scientific">Streptomyces capitiformicae</name>
    <dbReference type="NCBI Taxonomy" id="2014920"/>
    <lineage>
        <taxon>Bacteria</taxon>
        <taxon>Bacillati</taxon>
        <taxon>Actinomycetota</taxon>
        <taxon>Actinomycetes</taxon>
        <taxon>Kitasatosporales</taxon>
        <taxon>Streptomycetaceae</taxon>
        <taxon>Streptomyces</taxon>
    </lineage>
</organism>
<name>A0A919DAK7_9ACTN</name>
<gene>
    <name evidence="1" type="ORF">GCM10017771_45160</name>
</gene>
<dbReference type="AlphaFoldDB" id="A0A919DAK7"/>
<proteinExistence type="predicted"/>
<dbReference type="EMBL" id="BNAT01000015">
    <property type="protein sequence ID" value="GHE29408.1"/>
    <property type="molecule type" value="Genomic_DNA"/>
</dbReference>
<accession>A0A919DAK7</accession>
<reference evidence="1" key="1">
    <citation type="journal article" date="2014" name="Int. J. Syst. Evol. Microbiol.">
        <title>Complete genome sequence of Corynebacterium casei LMG S-19264T (=DSM 44701T), isolated from a smear-ripened cheese.</title>
        <authorList>
            <consortium name="US DOE Joint Genome Institute (JGI-PGF)"/>
            <person name="Walter F."/>
            <person name="Albersmeier A."/>
            <person name="Kalinowski J."/>
            <person name="Ruckert C."/>
        </authorList>
    </citation>
    <scope>NUCLEOTIDE SEQUENCE</scope>
    <source>
        <strain evidence="1">CGMCC 4.7403</strain>
    </source>
</reference>
<comment type="caution">
    <text evidence="1">The sequence shown here is derived from an EMBL/GenBank/DDBJ whole genome shotgun (WGS) entry which is preliminary data.</text>
</comment>
<sequence>MTDFGGKRRQVDEIQRNFHVLVHALPRGSVGKSEEHRAESFVTCRDALYGAVQLVLPKLSAQTECHVEIIGRAARIEPVEEPELLLSKG</sequence>
<evidence type="ECO:0000313" key="1">
    <source>
        <dbReference type="EMBL" id="GHE29408.1"/>
    </source>
</evidence>
<dbReference type="Proteomes" id="UP000603227">
    <property type="component" value="Unassembled WGS sequence"/>
</dbReference>
<reference evidence="1" key="2">
    <citation type="submission" date="2020-09" db="EMBL/GenBank/DDBJ databases">
        <authorList>
            <person name="Sun Q."/>
            <person name="Zhou Y."/>
        </authorList>
    </citation>
    <scope>NUCLEOTIDE SEQUENCE</scope>
    <source>
        <strain evidence="1">CGMCC 4.7403</strain>
    </source>
</reference>